<evidence type="ECO:0000313" key="3">
    <source>
        <dbReference type="Proteomes" id="UP000076532"/>
    </source>
</evidence>
<proteinExistence type="predicted"/>
<protein>
    <submittedName>
        <fullName evidence="2">Uncharacterized protein</fullName>
    </submittedName>
</protein>
<organism evidence="2 3">
    <name type="scientific">Athelia psychrophila</name>
    <dbReference type="NCBI Taxonomy" id="1759441"/>
    <lineage>
        <taxon>Eukaryota</taxon>
        <taxon>Fungi</taxon>
        <taxon>Dikarya</taxon>
        <taxon>Basidiomycota</taxon>
        <taxon>Agaricomycotina</taxon>
        <taxon>Agaricomycetes</taxon>
        <taxon>Agaricomycetidae</taxon>
        <taxon>Atheliales</taxon>
        <taxon>Atheliaceae</taxon>
        <taxon>Athelia</taxon>
    </lineage>
</organism>
<keyword evidence="3" id="KW-1185">Reference proteome</keyword>
<dbReference type="Proteomes" id="UP000076532">
    <property type="component" value="Unassembled WGS sequence"/>
</dbReference>
<evidence type="ECO:0000313" key="2">
    <source>
        <dbReference type="EMBL" id="KZP05275.1"/>
    </source>
</evidence>
<dbReference type="EMBL" id="KV417850">
    <property type="protein sequence ID" value="KZP05275.1"/>
    <property type="molecule type" value="Genomic_DNA"/>
</dbReference>
<feature type="region of interest" description="Disordered" evidence="1">
    <location>
        <begin position="191"/>
        <end position="276"/>
    </location>
</feature>
<name>A0A167VQZ8_9AGAM</name>
<feature type="compositionally biased region" description="Acidic residues" evidence="1">
    <location>
        <begin position="77"/>
        <end position="94"/>
    </location>
</feature>
<dbReference type="AlphaFoldDB" id="A0A167VQZ8"/>
<evidence type="ECO:0000256" key="1">
    <source>
        <dbReference type="SAM" id="MobiDB-lite"/>
    </source>
</evidence>
<feature type="region of interest" description="Disordered" evidence="1">
    <location>
        <begin position="1"/>
        <end position="104"/>
    </location>
</feature>
<sequence>MRWVNDLQHASAPAQEEVKSEEEQEQEEIVEEGKVEEEEEDEEEDDDDEDEDDEDTSSADEMNIGSGQAFAARQLDTTDDEEEEKEDGVEPEEEQAVKTPTKTARTKNELNVFPDPAWADSATSWNARLTLLESCQSMSTKTVAFIAAKLTASGLIIPPATAVCKTKLHHIQYWNDALAVAQAHVQSTATAAAAANRKPTSPLRSLPNSPTANPGASAPSTPPARSVTPPGSGASNRSRSHSLKRPAEDTADGPESRKKARRAGKLHGYNSDDDDL</sequence>
<feature type="compositionally biased region" description="Polar residues" evidence="1">
    <location>
        <begin position="198"/>
        <end position="214"/>
    </location>
</feature>
<accession>A0A167VQZ8</accession>
<reference evidence="2 3" key="1">
    <citation type="journal article" date="2016" name="Mol. Biol. Evol.">
        <title>Comparative Genomics of Early-Diverging Mushroom-Forming Fungi Provides Insights into the Origins of Lignocellulose Decay Capabilities.</title>
        <authorList>
            <person name="Nagy L.G."/>
            <person name="Riley R."/>
            <person name="Tritt A."/>
            <person name="Adam C."/>
            <person name="Daum C."/>
            <person name="Floudas D."/>
            <person name="Sun H."/>
            <person name="Yadav J.S."/>
            <person name="Pangilinan J."/>
            <person name="Larsson K.H."/>
            <person name="Matsuura K."/>
            <person name="Barry K."/>
            <person name="Labutti K."/>
            <person name="Kuo R."/>
            <person name="Ohm R.A."/>
            <person name="Bhattacharya S.S."/>
            <person name="Shirouzu T."/>
            <person name="Yoshinaga Y."/>
            <person name="Martin F.M."/>
            <person name="Grigoriev I.V."/>
            <person name="Hibbett D.S."/>
        </authorList>
    </citation>
    <scope>NUCLEOTIDE SEQUENCE [LARGE SCALE GENOMIC DNA]</scope>
    <source>
        <strain evidence="2 3">CBS 109695</strain>
    </source>
</reference>
<feature type="compositionally biased region" description="Acidic residues" evidence="1">
    <location>
        <begin position="19"/>
        <end position="58"/>
    </location>
</feature>
<gene>
    <name evidence="2" type="ORF">FIBSPDRAFT_967418</name>
</gene>